<evidence type="ECO:0000256" key="4">
    <source>
        <dbReference type="ARBA" id="ARBA00022801"/>
    </source>
</evidence>
<evidence type="ECO:0000313" key="6">
    <source>
        <dbReference type="EMBL" id="KAA6322534.1"/>
    </source>
</evidence>
<dbReference type="Gene3D" id="3.40.960.10">
    <property type="entry name" value="VSR Endonuclease"/>
    <property type="match status" value="1"/>
</dbReference>
<sequence>MSKIRSKNTKPEMALRKALFARGYRYRVNYKKLPGKPDIVFPKYKIAIFVHGCFWHGHEKGCIDSHIPKTNIEYWSEKIRKNKERDENNIARILSMEWKVLIIWDCEIQQKNNIELLIQTIIELMEPPISYR</sequence>
<dbReference type="InterPro" id="IPR011335">
    <property type="entry name" value="Restrct_endonuc-II-like"/>
</dbReference>
<evidence type="ECO:0000256" key="1">
    <source>
        <dbReference type="ARBA" id="ARBA00022722"/>
    </source>
</evidence>
<comment type="caution">
    <text evidence="6">The sequence shown here is derived from an EMBL/GenBank/DDBJ whole genome shotgun (WGS) entry which is preliminary data.</text>
</comment>
<dbReference type="SUPFAM" id="SSF52980">
    <property type="entry name" value="Restriction endonuclease-like"/>
    <property type="match status" value="1"/>
</dbReference>
<dbReference type="GO" id="GO:0016787">
    <property type="term" value="F:hydrolase activity"/>
    <property type="evidence" value="ECO:0007669"/>
    <property type="project" value="UniProtKB-KW"/>
</dbReference>
<dbReference type="AlphaFoldDB" id="A0A5J4QNM6"/>
<accession>A0A5J4QNM6</accession>
<evidence type="ECO:0000256" key="3">
    <source>
        <dbReference type="ARBA" id="ARBA00022763"/>
    </source>
</evidence>
<evidence type="ECO:0000256" key="5">
    <source>
        <dbReference type="ARBA" id="ARBA00023204"/>
    </source>
</evidence>
<dbReference type="EMBL" id="SNRY01003019">
    <property type="protein sequence ID" value="KAA6322534.1"/>
    <property type="molecule type" value="Genomic_DNA"/>
</dbReference>
<name>A0A5J4QNM6_9ZZZZ</name>
<dbReference type="InterPro" id="IPR004603">
    <property type="entry name" value="DNA_mismatch_endonuc_vsr"/>
</dbReference>
<keyword evidence="2" id="KW-0255">Endonuclease</keyword>
<evidence type="ECO:0000256" key="2">
    <source>
        <dbReference type="ARBA" id="ARBA00022759"/>
    </source>
</evidence>
<dbReference type="GO" id="GO:0006298">
    <property type="term" value="P:mismatch repair"/>
    <property type="evidence" value="ECO:0007669"/>
    <property type="project" value="InterPro"/>
</dbReference>
<gene>
    <name evidence="6" type="ORF">EZS27_027933</name>
</gene>
<keyword evidence="4 6" id="KW-0378">Hydrolase</keyword>
<dbReference type="NCBIfam" id="TIGR00632">
    <property type="entry name" value="vsr"/>
    <property type="match status" value="1"/>
</dbReference>
<dbReference type="PIRSF" id="PIRSF018267">
    <property type="entry name" value="VSR_endonuc"/>
    <property type="match status" value="1"/>
</dbReference>
<keyword evidence="1" id="KW-0540">Nuclease</keyword>
<proteinExistence type="predicted"/>
<organism evidence="6">
    <name type="scientific">termite gut metagenome</name>
    <dbReference type="NCBI Taxonomy" id="433724"/>
    <lineage>
        <taxon>unclassified sequences</taxon>
        <taxon>metagenomes</taxon>
        <taxon>organismal metagenomes</taxon>
    </lineage>
</organism>
<dbReference type="GO" id="GO:0004519">
    <property type="term" value="F:endonuclease activity"/>
    <property type="evidence" value="ECO:0007669"/>
    <property type="project" value="UniProtKB-KW"/>
</dbReference>
<dbReference type="Pfam" id="PF03852">
    <property type="entry name" value="Vsr"/>
    <property type="match status" value="1"/>
</dbReference>
<protein>
    <submittedName>
        <fullName evidence="6">Very short patch repair protein</fullName>
        <ecNumber evidence="6">3.1.-.-</ecNumber>
    </submittedName>
</protein>
<dbReference type="EC" id="3.1.-.-" evidence="6"/>
<dbReference type="CDD" id="cd00221">
    <property type="entry name" value="Vsr"/>
    <property type="match status" value="1"/>
</dbReference>
<keyword evidence="3" id="KW-0227">DNA damage</keyword>
<reference evidence="6" key="1">
    <citation type="submission" date="2019-03" db="EMBL/GenBank/DDBJ databases">
        <title>Single cell metagenomics reveals metabolic interactions within the superorganism composed of flagellate Streblomastix strix and complex community of Bacteroidetes bacteria on its surface.</title>
        <authorList>
            <person name="Treitli S.C."/>
            <person name="Kolisko M."/>
            <person name="Husnik F."/>
            <person name="Keeling P."/>
            <person name="Hampl V."/>
        </authorList>
    </citation>
    <scope>NUCLEOTIDE SEQUENCE</scope>
    <source>
        <strain evidence="6">STM</strain>
    </source>
</reference>
<keyword evidence="5" id="KW-0234">DNA repair</keyword>